<evidence type="ECO:0000313" key="2">
    <source>
        <dbReference type="Proteomes" id="UP000250003"/>
    </source>
</evidence>
<gene>
    <name evidence="1" type="ORF">DQQ01_11450</name>
</gene>
<name>A0A2Z4UCD9_9FIRM</name>
<dbReference type="EMBL" id="CP030280">
    <property type="protein sequence ID" value="AWY98668.1"/>
    <property type="molecule type" value="Genomic_DNA"/>
</dbReference>
<proteinExistence type="predicted"/>
<protein>
    <submittedName>
        <fullName evidence="1">Uncharacterized protein</fullName>
    </submittedName>
</protein>
<dbReference type="KEGG" id="blau:DQQ01_11450"/>
<organism evidence="1 2">
    <name type="scientific">Blautia argi</name>
    <dbReference type="NCBI Taxonomy" id="1912897"/>
    <lineage>
        <taxon>Bacteria</taxon>
        <taxon>Bacillati</taxon>
        <taxon>Bacillota</taxon>
        <taxon>Clostridia</taxon>
        <taxon>Lachnospirales</taxon>
        <taxon>Lachnospiraceae</taxon>
        <taxon>Blautia</taxon>
    </lineage>
</organism>
<dbReference type="Proteomes" id="UP000250003">
    <property type="component" value="Chromosome"/>
</dbReference>
<sequence length="59" mass="7184">MELEKKFQRAVFLLKIHKVKKEIRAENKGKKKKLLVKMHTVKRFINDICCMKNKKQRND</sequence>
<accession>A0A2Z4UCD9</accession>
<evidence type="ECO:0000313" key="1">
    <source>
        <dbReference type="EMBL" id="AWY98668.1"/>
    </source>
</evidence>
<reference evidence="2" key="1">
    <citation type="submission" date="2018-06" db="EMBL/GenBank/DDBJ databases">
        <title>Description of Blautia argi sp. nov., a new anaerobic isolated from dog feces.</title>
        <authorList>
            <person name="Chang Y.-H."/>
            <person name="Paek J."/>
            <person name="Shin Y."/>
        </authorList>
    </citation>
    <scope>NUCLEOTIDE SEQUENCE [LARGE SCALE GENOMIC DNA]</scope>
    <source>
        <strain evidence="2">KCTC 15426</strain>
    </source>
</reference>
<dbReference type="AlphaFoldDB" id="A0A2Z4UCD9"/>
<keyword evidence="2" id="KW-1185">Reference proteome</keyword>